<dbReference type="EMBL" id="CM042057">
    <property type="protein sequence ID" value="KAI3692429.1"/>
    <property type="molecule type" value="Genomic_DNA"/>
</dbReference>
<comment type="caution">
    <text evidence="1">The sequence shown here is derived from an EMBL/GenBank/DDBJ whole genome shotgun (WGS) entry which is preliminary data.</text>
</comment>
<reference evidence="2" key="1">
    <citation type="journal article" date="2022" name="Mol. Ecol. Resour.">
        <title>The genomes of chicory, endive, great burdock and yacon provide insights into Asteraceae palaeo-polyploidization history and plant inulin production.</title>
        <authorList>
            <person name="Fan W."/>
            <person name="Wang S."/>
            <person name="Wang H."/>
            <person name="Wang A."/>
            <person name="Jiang F."/>
            <person name="Liu H."/>
            <person name="Zhao H."/>
            <person name="Xu D."/>
            <person name="Zhang Y."/>
        </authorList>
    </citation>
    <scope>NUCLEOTIDE SEQUENCE [LARGE SCALE GENOMIC DNA]</scope>
    <source>
        <strain evidence="2">cv. Niubang</strain>
    </source>
</reference>
<dbReference type="Proteomes" id="UP001055879">
    <property type="component" value="Linkage Group LG11"/>
</dbReference>
<proteinExistence type="predicted"/>
<sequence>MVDRVLELFTCSPLLFNSIQLKSISFLSTSISNFFSKENQNTPLLRPHKFSFWWAGIRIWASIFRSKTRYPLAQFHNLCNCVR</sequence>
<organism evidence="1 2">
    <name type="scientific">Arctium lappa</name>
    <name type="common">Greater burdock</name>
    <name type="synonym">Lappa major</name>
    <dbReference type="NCBI Taxonomy" id="4217"/>
    <lineage>
        <taxon>Eukaryota</taxon>
        <taxon>Viridiplantae</taxon>
        <taxon>Streptophyta</taxon>
        <taxon>Embryophyta</taxon>
        <taxon>Tracheophyta</taxon>
        <taxon>Spermatophyta</taxon>
        <taxon>Magnoliopsida</taxon>
        <taxon>eudicotyledons</taxon>
        <taxon>Gunneridae</taxon>
        <taxon>Pentapetalae</taxon>
        <taxon>asterids</taxon>
        <taxon>campanulids</taxon>
        <taxon>Asterales</taxon>
        <taxon>Asteraceae</taxon>
        <taxon>Carduoideae</taxon>
        <taxon>Cardueae</taxon>
        <taxon>Arctiinae</taxon>
        <taxon>Arctium</taxon>
    </lineage>
</organism>
<name>A0ACB8Z370_ARCLA</name>
<protein>
    <submittedName>
        <fullName evidence="1">Uncharacterized protein</fullName>
    </submittedName>
</protein>
<accession>A0ACB8Z370</accession>
<reference evidence="1 2" key="2">
    <citation type="journal article" date="2022" name="Mol. Ecol. Resour.">
        <title>The genomes of chicory, endive, great burdock and yacon provide insights into Asteraceae paleo-polyploidization history and plant inulin production.</title>
        <authorList>
            <person name="Fan W."/>
            <person name="Wang S."/>
            <person name="Wang H."/>
            <person name="Wang A."/>
            <person name="Jiang F."/>
            <person name="Liu H."/>
            <person name="Zhao H."/>
            <person name="Xu D."/>
            <person name="Zhang Y."/>
        </authorList>
    </citation>
    <scope>NUCLEOTIDE SEQUENCE [LARGE SCALE GENOMIC DNA]</scope>
    <source>
        <strain evidence="2">cv. Niubang</strain>
    </source>
</reference>
<keyword evidence="2" id="KW-1185">Reference proteome</keyword>
<evidence type="ECO:0000313" key="1">
    <source>
        <dbReference type="EMBL" id="KAI3692429.1"/>
    </source>
</evidence>
<gene>
    <name evidence="1" type="ORF">L6452_32244</name>
</gene>
<evidence type="ECO:0000313" key="2">
    <source>
        <dbReference type="Proteomes" id="UP001055879"/>
    </source>
</evidence>